<reference evidence="10 11" key="1">
    <citation type="submission" date="2018-07" db="EMBL/GenBank/DDBJ databases">
        <title>Dyella monticola sp. nov. and Dyella psychrodurans sp. nov. isolated from monsoon evergreen broad-leaved forest soil of Dinghu Mountain, China.</title>
        <authorList>
            <person name="Gao Z."/>
            <person name="Qiu L."/>
        </authorList>
    </citation>
    <scope>NUCLEOTIDE SEQUENCE [LARGE SCALE GENOMIC DNA]</scope>
    <source>
        <strain evidence="10 11">4MSK11</strain>
    </source>
</reference>
<name>A0A370WXZ3_9GAMM</name>
<dbReference type="InterPro" id="IPR050250">
    <property type="entry name" value="Macrolide_Exporter_MacB"/>
</dbReference>
<accession>A0A370WXZ3</accession>
<feature type="transmembrane region" description="Helical" evidence="7">
    <location>
        <begin position="378"/>
        <end position="398"/>
    </location>
</feature>
<dbReference type="InterPro" id="IPR003838">
    <property type="entry name" value="ABC3_permease_C"/>
</dbReference>
<dbReference type="Pfam" id="PF12704">
    <property type="entry name" value="MacB_PCD"/>
    <property type="match status" value="1"/>
</dbReference>
<dbReference type="Pfam" id="PF02687">
    <property type="entry name" value="FtsX"/>
    <property type="match status" value="1"/>
</dbReference>
<evidence type="ECO:0000313" key="10">
    <source>
        <dbReference type="EMBL" id="RDS81014.1"/>
    </source>
</evidence>
<proteinExistence type="inferred from homology"/>
<gene>
    <name evidence="10" type="ORF">DWU99_18355</name>
</gene>
<evidence type="ECO:0000256" key="1">
    <source>
        <dbReference type="ARBA" id="ARBA00004651"/>
    </source>
</evidence>
<evidence type="ECO:0000256" key="6">
    <source>
        <dbReference type="ARBA" id="ARBA00038076"/>
    </source>
</evidence>
<keyword evidence="11" id="KW-1185">Reference proteome</keyword>
<dbReference type="GO" id="GO:0005886">
    <property type="term" value="C:plasma membrane"/>
    <property type="evidence" value="ECO:0007669"/>
    <property type="project" value="UniProtKB-SubCell"/>
</dbReference>
<organism evidence="10 11">
    <name type="scientific">Dyella psychrodurans</name>
    <dbReference type="NCBI Taxonomy" id="1927960"/>
    <lineage>
        <taxon>Bacteria</taxon>
        <taxon>Pseudomonadati</taxon>
        <taxon>Pseudomonadota</taxon>
        <taxon>Gammaproteobacteria</taxon>
        <taxon>Lysobacterales</taxon>
        <taxon>Rhodanobacteraceae</taxon>
        <taxon>Dyella</taxon>
    </lineage>
</organism>
<keyword evidence="3 7" id="KW-0812">Transmembrane</keyword>
<feature type="domain" description="ABC3 transporter permease C-terminal" evidence="8">
    <location>
        <begin position="298"/>
        <end position="409"/>
    </location>
</feature>
<evidence type="ECO:0000259" key="9">
    <source>
        <dbReference type="Pfam" id="PF12704"/>
    </source>
</evidence>
<dbReference type="AlphaFoldDB" id="A0A370WXZ3"/>
<evidence type="ECO:0000313" key="11">
    <source>
        <dbReference type="Proteomes" id="UP000255334"/>
    </source>
</evidence>
<dbReference type="RefSeq" id="WP_115479542.1">
    <property type="nucleotide sequence ID" value="NZ_QRBF01000008.1"/>
</dbReference>
<dbReference type="EMBL" id="QRBF01000008">
    <property type="protein sequence ID" value="RDS81014.1"/>
    <property type="molecule type" value="Genomic_DNA"/>
</dbReference>
<protein>
    <submittedName>
        <fullName evidence="10">Peptide ABC transporter permease</fullName>
    </submittedName>
</protein>
<dbReference type="PANTHER" id="PTHR30572:SF4">
    <property type="entry name" value="ABC TRANSPORTER PERMEASE YTRF"/>
    <property type="match status" value="1"/>
</dbReference>
<comment type="caution">
    <text evidence="10">The sequence shown here is derived from an EMBL/GenBank/DDBJ whole genome shotgun (WGS) entry which is preliminary data.</text>
</comment>
<comment type="similarity">
    <text evidence="6">Belongs to the ABC-4 integral membrane protein family.</text>
</comment>
<evidence type="ECO:0000256" key="4">
    <source>
        <dbReference type="ARBA" id="ARBA00022989"/>
    </source>
</evidence>
<dbReference type="PANTHER" id="PTHR30572">
    <property type="entry name" value="MEMBRANE COMPONENT OF TRANSPORTER-RELATED"/>
    <property type="match status" value="1"/>
</dbReference>
<evidence type="ECO:0000256" key="3">
    <source>
        <dbReference type="ARBA" id="ARBA00022692"/>
    </source>
</evidence>
<dbReference type="Proteomes" id="UP000255334">
    <property type="component" value="Unassembled WGS sequence"/>
</dbReference>
<evidence type="ECO:0000259" key="8">
    <source>
        <dbReference type="Pfam" id="PF02687"/>
    </source>
</evidence>
<keyword evidence="2" id="KW-1003">Cell membrane</keyword>
<sequence length="417" mass="44994">MTFKKISMQIRPILAALGRHKMATALIVLQVALTLAVASNALFIAATRVMHLSRPSGTDEAHIFVIRNDWKNGQTPVQIDANIRTDIADLRKVPGVRDAFSSEAFPLEGGGGVLSRLKLRPDQTTRPKLSIIYFTDEHAIDTFGISLVEGRNFRRDEIAALGRYDKISAPVVIVTRSLANKLFPDGSALGKTVYFADGPAAIIGIADALQGPYAGSTTRSIDEDNVLFPARFDDTDGTVYIVRTTSTDMAPVIKAALGALSKREDVRLIDPADGVVTLPQARERGYATDRSVASLMALAAGLLLLATAGGIVGLSSFWVSQRRRQIGIRRSLGATAADVLHYFHVENFLIVSGGIVLGSLLAFLANLALMNFYELPRLPLSAFMWGPLLLWLLGQAAVHGPARYAAKVPPIVAIRTE</sequence>
<evidence type="ECO:0000256" key="5">
    <source>
        <dbReference type="ARBA" id="ARBA00023136"/>
    </source>
</evidence>
<evidence type="ECO:0000256" key="7">
    <source>
        <dbReference type="SAM" id="Phobius"/>
    </source>
</evidence>
<dbReference type="OrthoDB" id="9770036at2"/>
<keyword evidence="4 7" id="KW-1133">Transmembrane helix</keyword>
<dbReference type="InterPro" id="IPR025857">
    <property type="entry name" value="MacB_PCD"/>
</dbReference>
<comment type="subcellular location">
    <subcellularLocation>
        <location evidence="1">Cell membrane</location>
        <topology evidence="1">Multi-pass membrane protein</topology>
    </subcellularLocation>
</comment>
<dbReference type="GO" id="GO:0022857">
    <property type="term" value="F:transmembrane transporter activity"/>
    <property type="evidence" value="ECO:0007669"/>
    <property type="project" value="TreeGrafter"/>
</dbReference>
<evidence type="ECO:0000256" key="2">
    <source>
        <dbReference type="ARBA" id="ARBA00022475"/>
    </source>
</evidence>
<keyword evidence="5 7" id="KW-0472">Membrane</keyword>
<feature type="domain" description="MacB-like periplasmic core" evidence="9">
    <location>
        <begin position="32"/>
        <end position="254"/>
    </location>
</feature>
<feature type="transmembrane region" description="Helical" evidence="7">
    <location>
        <begin position="348"/>
        <end position="372"/>
    </location>
</feature>
<feature type="transmembrane region" description="Helical" evidence="7">
    <location>
        <begin position="295"/>
        <end position="320"/>
    </location>
</feature>